<evidence type="ECO:0000256" key="1">
    <source>
        <dbReference type="SAM" id="MobiDB-lite"/>
    </source>
</evidence>
<organism evidence="2">
    <name type="scientific">Zea mays</name>
    <name type="common">Maize</name>
    <dbReference type="NCBI Taxonomy" id="4577"/>
    <lineage>
        <taxon>Eukaryota</taxon>
        <taxon>Viridiplantae</taxon>
        <taxon>Streptophyta</taxon>
        <taxon>Embryophyta</taxon>
        <taxon>Tracheophyta</taxon>
        <taxon>Spermatophyta</taxon>
        <taxon>Magnoliopsida</taxon>
        <taxon>Liliopsida</taxon>
        <taxon>Poales</taxon>
        <taxon>Poaceae</taxon>
        <taxon>PACMAD clade</taxon>
        <taxon>Panicoideae</taxon>
        <taxon>Andropogonodae</taxon>
        <taxon>Andropogoneae</taxon>
        <taxon>Tripsacinae</taxon>
        <taxon>Zea</taxon>
    </lineage>
</organism>
<accession>C4J5L0</accession>
<name>C4J5L0_MAIZE</name>
<sequence length="132" mass="14247">MTTPMSAARTAAAARTPSTTPNTTASDSSLAARRLMSTGNARMEAGKWVASPTPARSSIRVWNATLSSVNRPARAKCRTDSARVARCAGPGRYAARRCGRRLTSRWYSCLAWFSAACRTVRNSSRSVAMDRC</sequence>
<feature type="compositionally biased region" description="Low complexity" evidence="1">
    <location>
        <begin position="1"/>
        <end position="26"/>
    </location>
</feature>
<protein>
    <submittedName>
        <fullName evidence="2">Uncharacterized protein</fullName>
    </submittedName>
</protein>
<reference evidence="2" key="1">
    <citation type="journal article" date="2009" name="PLoS Genet.">
        <title>Sequencing, mapping, and analysis of 27,455 maize full-length cDNAs.</title>
        <authorList>
            <person name="Soderlund C."/>
            <person name="Descour A."/>
            <person name="Kudrna D."/>
            <person name="Bomhoff M."/>
            <person name="Boyd L."/>
            <person name="Currie J."/>
            <person name="Angelova A."/>
            <person name="Collura K."/>
            <person name="Wissotski M."/>
            <person name="Ashley E."/>
            <person name="Morrow D."/>
            <person name="Fernandes J."/>
            <person name="Walbot V."/>
            <person name="Yu Y."/>
        </authorList>
    </citation>
    <scope>NUCLEOTIDE SEQUENCE</scope>
    <source>
        <strain evidence="2">B73</strain>
    </source>
</reference>
<dbReference type="AlphaFoldDB" id="C4J5L0"/>
<feature type="region of interest" description="Disordered" evidence="1">
    <location>
        <begin position="1"/>
        <end position="30"/>
    </location>
</feature>
<reference evidence="2" key="2">
    <citation type="submission" date="2012-06" db="EMBL/GenBank/DDBJ databases">
        <authorList>
            <person name="Yu Y."/>
            <person name="Currie J."/>
            <person name="Lomeli R."/>
            <person name="Angelova A."/>
            <person name="Collura K."/>
            <person name="Wissotski M."/>
            <person name="Campos D."/>
            <person name="Kudrna D."/>
            <person name="Golser W."/>
            <person name="Ashely E."/>
            <person name="Descour A."/>
            <person name="Fernandes J."/>
            <person name="Soderlund C."/>
            <person name="Walbot V."/>
        </authorList>
    </citation>
    <scope>NUCLEOTIDE SEQUENCE</scope>
    <source>
        <strain evidence="2">B73</strain>
    </source>
</reference>
<evidence type="ECO:0000313" key="2">
    <source>
        <dbReference type="EMBL" id="ACR36460.1"/>
    </source>
</evidence>
<proteinExistence type="evidence at transcript level"/>
<dbReference type="EMBL" id="BT086107">
    <property type="protein sequence ID" value="ACR36460.1"/>
    <property type="molecule type" value="mRNA"/>
</dbReference>